<reference evidence="7 8" key="1">
    <citation type="journal article" date="2016" name="Nat. Commun.">
        <title>Thousands of microbial genomes shed light on interconnected biogeochemical processes in an aquifer system.</title>
        <authorList>
            <person name="Anantharaman K."/>
            <person name="Brown C.T."/>
            <person name="Hug L.A."/>
            <person name="Sharon I."/>
            <person name="Castelle C.J."/>
            <person name="Probst A.J."/>
            <person name="Thomas B.C."/>
            <person name="Singh A."/>
            <person name="Wilkins M.J."/>
            <person name="Karaoz U."/>
            <person name="Brodie E.L."/>
            <person name="Williams K.H."/>
            <person name="Hubbard S.S."/>
            <person name="Banfield J.F."/>
        </authorList>
    </citation>
    <scope>NUCLEOTIDE SEQUENCE [LARGE SCALE GENOMIC DNA]</scope>
</reference>
<dbReference type="PRINTS" id="PR00062">
    <property type="entry name" value="RIBOSOMALL20"/>
</dbReference>
<dbReference type="InterPro" id="IPR005813">
    <property type="entry name" value="Ribosomal_bL20"/>
</dbReference>
<evidence type="ECO:0000256" key="5">
    <source>
        <dbReference type="HAMAP-Rule" id="MF_00382"/>
    </source>
</evidence>
<dbReference type="GO" id="GO:1990904">
    <property type="term" value="C:ribonucleoprotein complex"/>
    <property type="evidence" value="ECO:0007669"/>
    <property type="project" value="UniProtKB-KW"/>
</dbReference>
<proteinExistence type="inferred from homology"/>
<dbReference type="GO" id="GO:0006412">
    <property type="term" value="P:translation"/>
    <property type="evidence" value="ECO:0007669"/>
    <property type="project" value="InterPro"/>
</dbReference>
<dbReference type="FunFam" id="1.10.1900.20:FF:000001">
    <property type="entry name" value="50S ribosomal protein L20"/>
    <property type="match status" value="1"/>
</dbReference>
<dbReference type="GO" id="GO:0003735">
    <property type="term" value="F:structural constituent of ribosome"/>
    <property type="evidence" value="ECO:0007669"/>
    <property type="project" value="InterPro"/>
</dbReference>
<evidence type="ECO:0000256" key="2">
    <source>
        <dbReference type="ARBA" id="ARBA00022980"/>
    </source>
</evidence>
<evidence type="ECO:0000313" key="8">
    <source>
        <dbReference type="Proteomes" id="UP000177885"/>
    </source>
</evidence>
<gene>
    <name evidence="5" type="primary">rplT</name>
    <name evidence="7" type="ORF">A2856_03655</name>
</gene>
<dbReference type="EMBL" id="MGDT01000003">
    <property type="protein sequence ID" value="OGL67136.1"/>
    <property type="molecule type" value="Genomic_DNA"/>
</dbReference>
<comment type="similarity">
    <text evidence="1 5 6">Belongs to the bacterial ribosomal protein bL20 family.</text>
</comment>
<keyword evidence="3 5" id="KW-0687">Ribonucleoprotein</keyword>
<name>A0A1F7TMB9_9BACT</name>
<organism evidence="7 8">
    <name type="scientific">Candidatus Uhrbacteria bacterium RIFCSPHIGHO2_01_FULL_63_20</name>
    <dbReference type="NCBI Taxonomy" id="1802385"/>
    <lineage>
        <taxon>Bacteria</taxon>
        <taxon>Candidatus Uhriibacteriota</taxon>
    </lineage>
</organism>
<evidence type="ECO:0000256" key="1">
    <source>
        <dbReference type="ARBA" id="ARBA00007698"/>
    </source>
</evidence>
<dbReference type="PANTHER" id="PTHR10986">
    <property type="entry name" value="39S RIBOSOMAL PROTEIN L20"/>
    <property type="match status" value="1"/>
</dbReference>
<dbReference type="Gene3D" id="6.10.160.10">
    <property type="match status" value="1"/>
</dbReference>
<evidence type="ECO:0000256" key="3">
    <source>
        <dbReference type="ARBA" id="ARBA00023274"/>
    </source>
</evidence>
<keyword evidence="5 6" id="KW-0699">rRNA-binding</keyword>
<sequence length="119" mass="13823">MPRVKRGTHHVKRRRNILKKTKGMMWGRKSKLKLAITAELKAGKYAYRDRRRKKRDFRRLWTVRLNAALRPHGVSYSRFIAALKTAGVELDRKVLSAIAKDHPAVFDAILKSLHMPTHA</sequence>
<evidence type="ECO:0000313" key="7">
    <source>
        <dbReference type="EMBL" id="OGL67136.1"/>
    </source>
</evidence>
<dbReference type="AlphaFoldDB" id="A0A1F7TMB9"/>
<dbReference type="GO" id="GO:0019843">
    <property type="term" value="F:rRNA binding"/>
    <property type="evidence" value="ECO:0007669"/>
    <property type="project" value="UniProtKB-UniRule"/>
</dbReference>
<keyword evidence="5 6" id="KW-0694">RNA-binding</keyword>
<protein>
    <recommendedName>
        <fullName evidence="4 5">Large ribosomal subunit protein bL20</fullName>
    </recommendedName>
</protein>
<dbReference type="Gene3D" id="1.10.1900.20">
    <property type="entry name" value="Ribosomal protein L20"/>
    <property type="match status" value="1"/>
</dbReference>
<dbReference type="Pfam" id="PF00453">
    <property type="entry name" value="Ribosomal_L20"/>
    <property type="match status" value="1"/>
</dbReference>
<dbReference type="GO" id="GO:0005840">
    <property type="term" value="C:ribosome"/>
    <property type="evidence" value="ECO:0007669"/>
    <property type="project" value="UniProtKB-KW"/>
</dbReference>
<dbReference type="NCBIfam" id="TIGR01032">
    <property type="entry name" value="rplT_bact"/>
    <property type="match status" value="1"/>
</dbReference>
<accession>A0A1F7TMB9</accession>
<dbReference type="Proteomes" id="UP000177885">
    <property type="component" value="Unassembled WGS sequence"/>
</dbReference>
<evidence type="ECO:0000256" key="4">
    <source>
        <dbReference type="ARBA" id="ARBA00035172"/>
    </source>
</evidence>
<comment type="caution">
    <text evidence="7">The sequence shown here is derived from an EMBL/GenBank/DDBJ whole genome shotgun (WGS) entry which is preliminary data.</text>
</comment>
<dbReference type="CDD" id="cd07026">
    <property type="entry name" value="Ribosomal_L20"/>
    <property type="match status" value="1"/>
</dbReference>
<dbReference type="HAMAP" id="MF_00382">
    <property type="entry name" value="Ribosomal_bL20"/>
    <property type="match status" value="1"/>
</dbReference>
<dbReference type="GO" id="GO:0000027">
    <property type="term" value="P:ribosomal large subunit assembly"/>
    <property type="evidence" value="ECO:0007669"/>
    <property type="project" value="UniProtKB-UniRule"/>
</dbReference>
<dbReference type="STRING" id="1802385.A2856_03655"/>
<evidence type="ECO:0000256" key="6">
    <source>
        <dbReference type="RuleBase" id="RU000560"/>
    </source>
</evidence>
<dbReference type="SUPFAM" id="SSF74731">
    <property type="entry name" value="Ribosomal protein L20"/>
    <property type="match status" value="1"/>
</dbReference>
<comment type="function">
    <text evidence="5 6">Binds directly to 23S ribosomal RNA and is necessary for the in vitro assembly process of the 50S ribosomal subunit. It is not involved in the protein synthesizing functions of that subunit.</text>
</comment>
<keyword evidence="2 5" id="KW-0689">Ribosomal protein</keyword>
<dbReference type="InterPro" id="IPR035566">
    <property type="entry name" value="Ribosomal_protein_bL20_C"/>
</dbReference>